<evidence type="ECO:0000256" key="11">
    <source>
        <dbReference type="ARBA" id="ARBA00023136"/>
    </source>
</evidence>
<accession>A0AA96FDT7</accession>
<dbReference type="InterPro" id="IPR050428">
    <property type="entry name" value="TCS_sensor_his_kinase"/>
</dbReference>
<evidence type="ECO:0000256" key="5">
    <source>
        <dbReference type="ARBA" id="ARBA00022553"/>
    </source>
</evidence>
<dbReference type="SUPFAM" id="SSF47384">
    <property type="entry name" value="Homodimeric domain of signal transducing histidine kinase"/>
    <property type="match status" value="1"/>
</dbReference>
<comment type="subcellular location">
    <subcellularLocation>
        <location evidence="3">Cell membrane</location>
    </subcellularLocation>
    <subcellularLocation>
        <location evidence="2">Membrane</location>
        <topology evidence="2">Multi-pass membrane protein</topology>
    </subcellularLocation>
</comment>
<name>A0AA96FDT7_9MICO</name>
<dbReference type="PROSITE" id="PS51257">
    <property type="entry name" value="PROKAR_LIPOPROTEIN"/>
    <property type="match status" value="1"/>
</dbReference>
<reference evidence="15" key="1">
    <citation type="submission" date="2023-09" db="EMBL/GenBank/DDBJ databases">
        <title>Demequina sp. a novel bacteria isolated from Capsicum annuum.</title>
        <authorList>
            <person name="Humaira Z."/>
            <person name="Lee J."/>
            <person name="Cho D."/>
        </authorList>
    </citation>
    <scope>NUCLEOTIDE SEQUENCE</scope>
    <source>
        <strain evidence="15">PMTSA13</strain>
    </source>
</reference>
<dbReference type="RefSeq" id="WP_313542627.1">
    <property type="nucleotide sequence ID" value="NZ_CP134880.1"/>
</dbReference>
<evidence type="ECO:0000256" key="2">
    <source>
        <dbReference type="ARBA" id="ARBA00004141"/>
    </source>
</evidence>
<dbReference type="AlphaFoldDB" id="A0AA96FDT7"/>
<dbReference type="CDD" id="cd00082">
    <property type="entry name" value="HisKA"/>
    <property type="match status" value="1"/>
</dbReference>
<dbReference type="SUPFAM" id="SSF55874">
    <property type="entry name" value="ATPase domain of HSP90 chaperone/DNA topoisomerase II/histidine kinase"/>
    <property type="match status" value="1"/>
</dbReference>
<dbReference type="Gene3D" id="3.30.565.10">
    <property type="entry name" value="Histidine kinase-like ATPase, C-terminal domain"/>
    <property type="match status" value="1"/>
</dbReference>
<evidence type="ECO:0000256" key="6">
    <source>
        <dbReference type="ARBA" id="ARBA00022679"/>
    </source>
</evidence>
<proteinExistence type="predicted"/>
<gene>
    <name evidence="15" type="ORF">RN607_11115</name>
</gene>
<keyword evidence="6" id="KW-0808">Transferase</keyword>
<keyword evidence="8 15" id="KW-0418">Kinase</keyword>
<organism evidence="15">
    <name type="scientific">Demequina capsici</name>
    <dbReference type="NCBI Taxonomy" id="3075620"/>
    <lineage>
        <taxon>Bacteria</taxon>
        <taxon>Bacillati</taxon>
        <taxon>Actinomycetota</taxon>
        <taxon>Actinomycetes</taxon>
        <taxon>Micrococcales</taxon>
        <taxon>Demequinaceae</taxon>
        <taxon>Demequina</taxon>
    </lineage>
</organism>
<keyword evidence="7 13" id="KW-0812">Transmembrane</keyword>
<dbReference type="InterPro" id="IPR003594">
    <property type="entry name" value="HATPase_dom"/>
</dbReference>
<evidence type="ECO:0000256" key="3">
    <source>
        <dbReference type="ARBA" id="ARBA00004236"/>
    </source>
</evidence>
<dbReference type="PANTHER" id="PTHR45436">
    <property type="entry name" value="SENSOR HISTIDINE KINASE YKOH"/>
    <property type="match status" value="1"/>
</dbReference>
<dbReference type="EC" id="2.7.13.3" evidence="4"/>
<evidence type="ECO:0000256" key="10">
    <source>
        <dbReference type="ARBA" id="ARBA00023012"/>
    </source>
</evidence>
<evidence type="ECO:0000256" key="7">
    <source>
        <dbReference type="ARBA" id="ARBA00022692"/>
    </source>
</evidence>
<keyword evidence="5" id="KW-0597">Phosphoprotein</keyword>
<feature type="region of interest" description="Disordered" evidence="12">
    <location>
        <begin position="432"/>
        <end position="459"/>
    </location>
</feature>
<dbReference type="Pfam" id="PF02518">
    <property type="entry name" value="HATPase_c"/>
    <property type="match status" value="1"/>
</dbReference>
<dbReference type="InterPro" id="IPR036097">
    <property type="entry name" value="HisK_dim/P_sf"/>
</dbReference>
<dbReference type="Proteomes" id="UP001303408">
    <property type="component" value="Chromosome"/>
</dbReference>
<keyword evidence="9 13" id="KW-1133">Transmembrane helix</keyword>
<sequence length="459" mass="47778">MRARSISGHLSVTLVALTLVAACMGGAWSYRATFTNAKSLQDDVLTQVATLAASAAGSGASLTTDSTAAGDAATDIDISTLAQAGLPPSTASGILTATVDGVQERIAIARFGDGPAMVALQPVAARTDIARSAATSAIVPFLILIPLLLVALTLATRRALSPVRMLADELAHSEDADLTALDAASAPRELQGFLRALNAQRERVVATVAHERLFIMQAAHELRLPLTAVSLQLERAALAPDDAQLRARLDDLGSGVARSRHVVEQLLSLAHAQSEPDGAPRYEPFSTVLRSVLSDMLVAADRAGVELEVVSGADDHTPVPETAATSAMRNAIDNAIKHGGDAGRIIVTATTERDALVVTVDDGGPGIPDLDRAVRPFARGPRSDADGSGLGLAIIVEQMHRVAGDVSITATRLFPTGTSVRLSFPIALAGEPSHGTVARTDRDRADGDRADSRVPRTDR</sequence>
<dbReference type="InterPro" id="IPR003661">
    <property type="entry name" value="HisK_dim/P_dom"/>
</dbReference>
<feature type="transmembrane region" description="Helical" evidence="13">
    <location>
        <begin position="137"/>
        <end position="155"/>
    </location>
</feature>
<dbReference type="SMART" id="SM00388">
    <property type="entry name" value="HisKA"/>
    <property type="match status" value="1"/>
</dbReference>
<evidence type="ECO:0000256" key="13">
    <source>
        <dbReference type="SAM" id="Phobius"/>
    </source>
</evidence>
<dbReference type="InterPro" id="IPR005467">
    <property type="entry name" value="His_kinase_dom"/>
</dbReference>
<dbReference type="KEGG" id="dcp:RN607_11115"/>
<protein>
    <recommendedName>
        <fullName evidence="4">histidine kinase</fullName>
        <ecNumber evidence="4">2.7.13.3</ecNumber>
    </recommendedName>
</protein>
<comment type="catalytic activity">
    <reaction evidence="1">
        <text>ATP + protein L-histidine = ADP + protein N-phospho-L-histidine.</text>
        <dbReference type="EC" id="2.7.13.3"/>
    </reaction>
</comment>
<dbReference type="GO" id="GO:0000155">
    <property type="term" value="F:phosphorelay sensor kinase activity"/>
    <property type="evidence" value="ECO:0007669"/>
    <property type="project" value="InterPro"/>
</dbReference>
<evidence type="ECO:0000256" key="1">
    <source>
        <dbReference type="ARBA" id="ARBA00000085"/>
    </source>
</evidence>
<keyword evidence="11 13" id="KW-0472">Membrane</keyword>
<dbReference type="PANTHER" id="PTHR45436:SF15">
    <property type="entry name" value="SENSOR HISTIDINE KINASE CUSS"/>
    <property type="match status" value="1"/>
</dbReference>
<evidence type="ECO:0000256" key="8">
    <source>
        <dbReference type="ARBA" id="ARBA00022777"/>
    </source>
</evidence>
<evidence type="ECO:0000256" key="4">
    <source>
        <dbReference type="ARBA" id="ARBA00012438"/>
    </source>
</evidence>
<feature type="domain" description="Histidine kinase" evidence="14">
    <location>
        <begin position="217"/>
        <end position="428"/>
    </location>
</feature>
<evidence type="ECO:0000313" key="15">
    <source>
        <dbReference type="EMBL" id="WNM26741.1"/>
    </source>
</evidence>
<evidence type="ECO:0000256" key="12">
    <source>
        <dbReference type="SAM" id="MobiDB-lite"/>
    </source>
</evidence>
<dbReference type="InterPro" id="IPR036890">
    <property type="entry name" value="HATPase_C_sf"/>
</dbReference>
<evidence type="ECO:0000259" key="14">
    <source>
        <dbReference type="PROSITE" id="PS50109"/>
    </source>
</evidence>
<dbReference type="PROSITE" id="PS50109">
    <property type="entry name" value="HIS_KIN"/>
    <property type="match status" value="1"/>
</dbReference>
<keyword evidence="10" id="KW-0902">Two-component regulatory system</keyword>
<dbReference type="GO" id="GO:0005886">
    <property type="term" value="C:plasma membrane"/>
    <property type="evidence" value="ECO:0007669"/>
    <property type="project" value="UniProtKB-SubCell"/>
</dbReference>
<dbReference type="EMBL" id="CP134880">
    <property type="protein sequence ID" value="WNM26741.1"/>
    <property type="molecule type" value="Genomic_DNA"/>
</dbReference>
<dbReference type="Gene3D" id="1.10.287.130">
    <property type="match status" value="1"/>
</dbReference>
<dbReference type="SMART" id="SM00387">
    <property type="entry name" value="HATPase_c"/>
    <property type="match status" value="1"/>
</dbReference>
<feature type="compositionally biased region" description="Basic and acidic residues" evidence="12">
    <location>
        <begin position="439"/>
        <end position="459"/>
    </location>
</feature>
<evidence type="ECO:0000256" key="9">
    <source>
        <dbReference type="ARBA" id="ARBA00022989"/>
    </source>
</evidence>
<dbReference type="CDD" id="cd00075">
    <property type="entry name" value="HATPase"/>
    <property type="match status" value="1"/>
</dbReference>